<dbReference type="Gene3D" id="3.40.50.300">
    <property type="entry name" value="P-loop containing nucleotide triphosphate hydrolases"/>
    <property type="match status" value="1"/>
</dbReference>
<evidence type="ECO:0000259" key="2">
    <source>
        <dbReference type="Pfam" id="PF03354"/>
    </source>
</evidence>
<organism evidence="4 5">
    <name type="scientific">Alkalicoccus saliphilus</name>
    <dbReference type="NCBI Taxonomy" id="200989"/>
    <lineage>
        <taxon>Bacteria</taxon>
        <taxon>Bacillati</taxon>
        <taxon>Bacillota</taxon>
        <taxon>Bacilli</taxon>
        <taxon>Bacillales</taxon>
        <taxon>Bacillaceae</taxon>
        <taxon>Alkalicoccus</taxon>
    </lineage>
</organism>
<evidence type="ECO:0000313" key="5">
    <source>
        <dbReference type="Proteomes" id="UP000240509"/>
    </source>
</evidence>
<dbReference type="InterPro" id="IPR027417">
    <property type="entry name" value="P-loop_NTPase"/>
</dbReference>
<dbReference type="Pfam" id="PF03354">
    <property type="entry name" value="TerL_ATPase"/>
    <property type="match status" value="1"/>
</dbReference>
<dbReference type="InterPro" id="IPR046462">
    <property type="entry name" value="TerL_nuclease"/>
</dbReference>
<dbReference type="Proteomes" id="UP000240509">
    <property type="component" value="Unassembled WGS sequence"/>
</dbReference>
<dbReference type="PANTHER" id="PTHR41287:SF1">
    <property type="entry name" value="PROTEIN YMFN"/>
    <property type="match status" value="1"/>
</dbReference>
<proteinExistence type="predicted"/>
<dbReference type="PANTHER" id="PTHR41287">
    <property type="match status" value="1"/>
</dbReference>
<protein>
    <submittedName>
        <fullName evidence="4">Terminase large subunit</fullName>
    </submittedName>
</protein>
<dbReference type="AlphaFoldDB" id="A0A2T4U2L1"/>
<dbReference type="GO" id="GO:0004519">
    <property type="term" value="F:endonuclease activity"/>
    <property type="evidence" value="ECO:0007669"/>
    <property type="project" value="InterPro"/>
</dbReference>
<comment type="caution">
    <text evidence="4">The sequence shown here is derived from an EMBL/GenBank/DDBJ whole genome shotgun (WGS) entry which is preliminary data.</text>
</comment>
<reference evidence="4 5" key="1">
    <citation type="submission" date="2018-03" db="EMBL/GenBank/DDBJ databases">
        <title>Alkalicoccus saliphilus sp. nov., isolated from a mineral pool.</title>
        <authorList>
            <person name="Zhao B."/>
        </authorList>
    </citation>
    <scope>NUCLEOTIDE SEQUENCE [LARGE SCALE GENOMIC DNA]</scope>
    <source>
        <strain evidence="4 5">6AG</strain>
    </source>
</reference>
<accession>A0A2T4U2L1</accession>
<evidence type="ECO:0000313" key="4">
    <source>
        <dbReference type="EMBL" id="PTL37641.1"/>
    </source>
</evidence>
<gene>
    <name evidence="4" type="ORF">C6Y45_15370</name>
</gene>
<dbReference type="Pfam" id="PF20441">
    <property type="entry name" value="TerL_nuclease"/>
    <property type="match status" value="1"/>
</dbReference>
<dbReference type="OrthoDB" id="9760250at2"/>
<dbReference type="InterPro" id="IPR002464">
    <property type="entry name" value="DNA/RNA_helicase_DEAH_CS"/>
</dbReference>
<evidence type="ECO:0000259" key="3">
    <source>
        <dbReference type="Pfam" id="PF20441"/>
    </source>
</evidence>
<name>A0A2T4U2L1_9BACI</name>
<dbReference type="PROSITE" id="PS00690">
    <property type="entry name" value="DEAH_ATP_HELICASE"/>
    <property type="match status" value="1"/>
</dbReference>
<evidence type="ECO:0000256" key="1">
    <source>
        <dbReference type="ARBA" id="ARBA00022801"/>
    </source>
</evidence>
<feature type="domain" description="Terminase large subunit-like ATPase" evidence="2">
    <location>
        <begin position="75"/>
        <end position="246"/>
    </location>
</feature>
<feature type="domain" description="Terminase large subunit-like endonuclease" evidence="3">
    <location>
        <begin position="255"/>
        <end position="534"/>
    </location>
</feature>
<sequence>MMNYVLEYWQEIKVGKVTTSKRVYRQYERMAHEIQNPSGYIFDEEKANKPILFIESFCKHSKGEWAGKPISLELFQKAFISALFGFVDEETGHRKYQESMFYVARKNGKSTMLASLALYMLIADGEGGAECYSIASKRDQARILFDEAHNMIQQSPHLSKHVKKRKSDLYFQPTMSKLMPLAKNSNTLDGLNGSLVVIDELHSIGDRNLYEVMKQSQSARQQPILIMITTAGTIRGNIFDDMYEYACNVADGNYQDESFLPIMYELDEKEEWTDQGAWMKANPALGSIKKHDDLKRKVEKAQNNPNDISGILTKDFNIRDTVNTAWLTFDHINNEETFNLEDFKNCYAIGGADLSVTTDLSCATLLMVDKETEKRFIHQMYWLPRESFEHRVAVDKIPYDKWLDQGLLRLCNGNSINYGDITAWFLEMLNDYGITPLWIYYDSYSAKYWVEEMEQHGFKMERCIQGARTLSLPMQQMGADLQAKKINYNNSPILKWCLTNTGIETDRNGNIVPVKNQAAKMRIDGTASMLDAYVGLYEHHDEFLRAL</sequence>
<dbReference type="InterPro" id="IPR046461">
    <property type="entry name" value="TerL_ATPase"/>
</dbReference>
<keyword evidence="1" id="KW-0378">Hydrolase</keyword>
<dbReference type="InterPro" id="IPR005021">
    <property type="entry name" value="Terminase_largesu-like"/>
</dbReference>
<dbReference type="EMBL" id="PZJJ01000039">
    <property type="protein sequence ID" value="PTL37641.1"/>
    <property type="molecule type" value="Genomic_DNA"/>
</dbReference>
<dbReference type="GO" id="GO:0016787">
    <property type="term" value="F:hydrolase activity"/>
    <property type="evidence" value="ECO:0007669"/>
    <property type="project" value="UniProtKB-KW"/>
</dbReference>
<keyword evidence="5" id="KW-1185">Reference proteome</keyword>